<dbReference type="EMBL" id="WJIE01000002">
    <property type="protein sequence ID" value="MRG92211.1"/>
    <property type="molecule type" value="Genomic_DNA"/>
</dbReference>
<dbReference type="AlphaFoldDB" id="A0A6N7PTS8"/>
<organism evidence="2 3">
    <name type="scientific">Polyangium spumosum</name>
    <dbReference type="NCBI Taxonomy" id="889282"/>
    <lineage>
        <taxon>Bacteria</taxon>
        <taxon>Pseudomonadati</taxon>
        <taxon>Myxococcota</taxon>
        <taxon>Polyangia</taxon>
        <taxon>Polyangiales</taxon>
        <taxon>Polyangiaceae</taxon>
        <taxon>Polyangium</taxon>
    </lineage>
</organism>
<gene>
    <name evidence="2" type="ORF">GF068_09755</name>
</gene>
<feature type="transmembrane region" description="Helical" evidence="1">
    <location>
        <begin position="295"/>
        <end position="318"/>
    </location>
</feature>
<reference evidence="2 3" key="1">
    <citation type="submission" date="2019-10" db="EMBL/GenBank/DDBJ databases">
        <title>A soil myxobacterium in the family Polyangiaceae.</title>
        <authorList>
            <person name="Li Y."/>
            <person name="Wang J."/>
        </authorList>
    </citation>
    <scope>NUCLEOTIDE SEQUENCE [LARGE SCALE GENOMIC DNA]</scope>
    <source>
        <strain evidence="2 3">DSM 14734</strain>
    </source>
</reference>
<protein>
    <recommendedName>
        <fullName evidence="4">PEGA domain-containing protein</fullName>
    </recommendedName>
</protein>
<name>A0A6N7PTS8_9BACT</name>
<keyword evidence="3" id="KW-1185">Reference proteome</keyword>
<comment type="caution">
    <text evidence="2">The sequence shown here is derived from an EMBL/GenBank/DDBJ whole genome shotgun (WGS) entry which is preliminary data.</text>
</comment>
<evidence type="ECO:0008006" key="4">
    <source>
        <dbReference type="Google" id="ProtNLM"/>
    </source>
</evidence>
<proteinExistence type="predicted"/>
<evidence type="ECO:0000313" key="2">
    <source>
        <dbReference type="EMBL" id="MRG92211.1"/>
    </source>
</evidence>
<sequence length="350" mass="36162">MILDVGRPLGGRRGLVLRAPPLLLGAALAASLAGDARAERPPDVRATAEKLYQDAYLLAQKGETARACRLYEESNRLDPANGTKLELARCYEDTGRPASAWALYVAVAQADEASGQNRARQTEARARARALEAELPRLVVVAPASASDREDLLITRDGVPVGEALWGTPMPVDLGAHTIRASTSDHRAWEGTVHVSKARETVTVAIPASSAWAPAPRDVVRGRDGRSTLGPPPALSLALGGVALAGLVVGGACGAMAFRTWAEAEAMAPTQCRSPSGFSGCTQAVADKGAEASRFAAASTAGFVLGGAALAAGAFVWFTSAWDERPAVGRIEILPVAGPSGVGGLVRGAF</sequence>
<keyword evidence="1" id="KW-0812">Transmembrane</keyword>
<dbReference type="Proteomes" id="UP000440224">
    <property type="component" value="Unassembled WGS sequence"/>
</dbReference>
<evidence type="ECO:0000256" key="1">
    <source>
        <dbReference type="SAM" id="Phobius"/>
    </source>
</evidence>
<feature type="transmembrane region" description="Helical" evidence="1">
    <location>
        <begin position="234"/>
        <end position="258"/>
    </location>
</feature>
<keyword evidence="1" id="KW-1133">Transmembrane helix</keyword>
<evidence type="ECO:0000313" key="3">
    <source>
        <dbReference type="Proteomes" id="UP000440224"/>
    </source>
</evidence>
<keyword evidence="1" id="KW-0472">Membrane</keyword>
<accession>A0A6N7PTS8</accession>